<evidence type="ECO:0000313" key="10">
    <source>
        <dbReference type="EMBL" id="AVD70370.1"/>
    </source>
</evidence>
<feature type="transmembrane region" description="Helical" evidence="9">
    <location>
        <begin position="53"/>
        <end position="78"/>
    </location>
</feature>
<accession>A0A2L1GL16</accession>
<dbReference type="InterPro" id="IPR004485">
    <property type="entry name" value="Cobalamin_biosynth_CobD/CbiB"/>
</dbReference>
<comment type="caution">
    <text evidence="9">Lacks conserved residue(s) required for the propagation of feature annotation.</text>
</comment>
<sequence length="334" mass="34652">MTLAATLLLPAALALDRLLGEAPARIHPVCLMGALASRLEALLRHGPNSGRMFWAGVAAGTLVVLPAAGAAAALVLLAERYGGAPGGWGAAAFAVYICLAPRCLQESALRVAGHLEQKDLGAAREALGWIVGRQTAELDAHGVARACVESVAENLTDAVLSTLFWAGIGLALLGYPGAAALALAHRACNMLDAMWGRKNDQYIRFGTFAARMDDALNCIPARLALPCIALAARFSPELRPAESLRVGWQDRHGHESPNSAWSEAPFAGALGLKLGGPAIYGGMTTQHPWIGEGTPDATAGHIRLAVRLMWHAALTFAAFAVLALGAVSLIGASG</sequence>
<evidence type="ECO:0000256" key="8">
    <source>
        <dbReference type="ARBA" id="ARBA00023136"/>
    </source>
</evidence>
<reference evidence="10 11" key="1">
    <citation type="journal article" date="2018" name="MBio">
        <title>Insights into the evolution of host association through the isolation and characterization of a novel human periodontal pathobiont, Desulfobulbus oralis.</title>
        <authorList>
            <person name="Cross K.L."/>
            <person name="Chirania P."/>
            <person name="Xiong W."/>
            <person name="Beall C.J."/>
            <person name="Elkins J.G."/>
            <person name="Giannone R.J."/>
            <person name="Griffen A.L."/>
            <person name="Guss A.M."/>
            <person name="Hettich R.L."/>
            <person name="Joshi S.S."/>
            <person name="Mokrzan E.M."/>
            <person name="Martin R.K."/>
            <person name="Zhulin I.B."/>
            <person name="Leys E.J."/>
            <person name="Podar M."/>
        </authorList>
    </citation>
    <scope>NUCLEOTIDE SEQUENCE [LARGE SCALE GENOMIC DNA]</scope>
    <source>
        <strain evidence="10 11">ORNL</strain>
    </source>
</reference>
<dbReference type="GO" id="GO:0015420">
    <property type="term" value="F:ABC-type vitamin B12 transporter activity"/>
    <property type="evidence" value="ECO:0007669"/>
    <property type="project" value="UniProtKB-UniRule"/>
</dbReference>
<dbReference type="PANTHER" id="PTHR34308">
    <property type="entry name" value="COBALAMIN BIOSYNTHESIS PROTEIN CBIB"/>
    <property type="match status" value="1"/>
</dbReference>
<dbReference type="GO" id="GO:0048472">
    <property type="term" value="F:threonine-phosphate decarboxylase activity"/>
    <property type="evidence" value="ECO:0007669"/>
    <property type="project" value="InterPro"/>
</dbReference>
<evidence type="ECO:0000256" key="7">
    <source>
        <dbReference type="ARBA" id="ARBA00022989"/>
    </source>
</evidence>
<evidence type="ECO:0000313" key="11">
    <source>
        <dbReference type="Proteomes" id="UP000239867"/>
    </source>
</evidence>
<feature type="transmembrane region" description="Helical" evidence="9">
    <location>
        <begin position="163"/>
        <end position="184"/>
    </location>
</feature>
<protein>
    <recommendedName>
        <fullName evidence="9">Cobalamin biosynthesis protein CobD</fullName>
    </recommendedName>
</protein>
<organism evidence="10 11">
    <name type="scientific">Desulfobulbus oralis</name>
    <dbReference type="NCBI Taxonomy" id="1986146"/>
    <lineage>
        <taxon>Bacteria</taxon>
        <taxon>Pseudomonadati</taxon>
        <taxon>Thermodesulfobacteriota</taxon>
        <taxon>Desulfobulbia</taxon>
        <taxon>Desulfobulbales</taxon>
        <taxon>Desulfobulbaceae</taxon>
        <taxon>Desulfobulbus</taxon>
    </lineage>
</organism>
<gene>
    <name evidence="9" type="primary">cobD</name>
    <name evidence="10" type="ORF">CAY53_01770</name>
</gene>
<keyword evidence="8 9" id="KW-0472">Membrane</keyword>
<keyword evidence="6 9" id="KW-0812">Transmembrane</keyword>
<dbReference type="Pfam" id="PF03186">
    <property type="entry name" value="CobD_Cbib"/>
    <property type="match status" value="1"/>
</dbReference>
<evidence type="ECO:0000256" key="2">
    <source>
        <dbReference type="ARBA" id="ARBA00004953"/>
    </source>
</evidence>
<dbReference type="PANTHER" id="PTHR34308:SF1">
    <property type="entry name" value="COBALAMIN BIOSYNTHESIS PROTEIN CBIB"/>
    <property type="match status" value="1"/>
</dbReference>
<dbReference type="UniPathway" id="UPA00148"/>
<keyword evidence="4 9" id="KW-1003">Cell membrane</keyword>
<comment type="pathway">
    <text evidence="2 9">Cofactor biosynthesis; adenosylcobalamin biosynthesis.</text>
</comment>
<dbReference type="EMBL" id="CP021255">
    <property type="protein sequence ID" value="AVD70370.1"/>
    <property type="molecule type" value="Genomic_DNA"/>
</dbReference>
<keyword evidence="11" id="KW-1185">Reference proteome</keyword>
<dbReference type="Proteomes" id="UP000239867">
    <property type="component" value="Chromosome"/>
</dbReference>
<name>A0A2L1GL16_9BACT</name>
<evidence type="ECO:0000256" key="1">
    <source>
        <dbReference type="ARBA" id="ARBA00004651"/>
    </source>
</evidence>
<evidence type="ECO:0000256" key="6">
    <source>
        <dbReference type="ARBA" id="ARBA00022692"/>
    </source>
</evidence>
<proteinExistence type="inferred from homology"/>
<dbReference type="NCBIfam" id="TIGR00380">
    <property type="entry name" value="cobal_cbiB"/>
    <property type="match status" value="1"/>
</dbReference>
<evidence type="ECO:0000256" key="4">
    <source>
        <dbReference type="ARBA" id="ARBA00022475"/>
    </source>
</evidence>
<evidence type="ECO:0000256" key="9">
    <source>
        <dbReference type="HAMAP-Rule" id="MF_00024"/>
    </source>
</evidence>
<dbReference type="KEGG" id="deo:CAY53_01770"/>
<dbReference type="HAMAP" id="MF_00024">
    <property type="entry name" value="CobD_CbiB"/>
    <property type="match status" value="1"/>
</dbReference>
<dbReference type="GO" id="GO:0009236">
    <property type="term" value="P:cobalamin biosynthetic process"/>
    <property type="evidence" value="ECO:0007669"/>
    <property type="project" value="UniProtKB-UniRule"/>
</dbReference>
<feature type="transmembrane region" description="Helical" evidence="9">
    <location>
        <begin position="308"/>
        <end position="332"/>
    </location>
</feature>
<dbReference type="OrthoDB" id="9811967at2"/>
<evidence type="ECO:0000256" key="3">
    <source>
        <dbReference type="ARBA" id="ARBA00006263"/>
    </source>
</evidence>
<keyword evidence="5 9" id="KW-0169">Cobalamin biosynthesis</keyword>
<dbReference type="AlphaFoldDB" id="A0A2L1GL16"/>
<dbReference type="GO" id="GO:0005886">
    <property type="term" value="C:plasma membrane"/>
    <property type="evidence" value="ECO:0007669"/>
    <property type="project" value="UniProtKB-SubCell"/>
</dbReference>
<comment type="similarity">
    <text evidence="3 9">Belongs to the CobD/CbiB family.</text>
</comment>
<evidence type="ECO:0000256" key="5">
    <source>
        <dbReference type="ARBA" id="ARBA00022573"/>
    </source>
</evidence>
<comment type="subcellular location">
    <subcellularLocation>
        <location evidence="1 9">Cell membrane</location>
        <topology evidence="1 9">Multi-pass membrane protein</topology>
    </subcellularLocation>
</comment>
<keyword evidence="7 9" id="KW-1133">Transmembrane helix</keyword>
<comment type="function">
    <text evidence="9">Converts cobyric acid to cobinamide by the addition of aminopropanol on the F carboxylic group.</text>
</comment>
<dbReference type="RefSeq" id="WP_104935685.1">
    <property type="nucleotide sequence ID" value="NZ_CP021255.1"/>
</dbReference>